<proteinExistence type="predicted"/>
<comment type="caution">
    <text evidence="1">The sequence shown here is derived from an EMBL/GenBank/DDBJ whole genome shotgun (WGS) entry which is preliminary data.</text>
</comment>
<sequence>MGPRTLKLPYETAIHLAGLHFKHPEIHEAVKKSAAWVAYLDANPDFGRDDDDFEELCPWEANRSGHDFARWYAMKKRIPCDATKLGICVALAEAVVNGILPSLSAPETRAYAERKFSKDLSFSSEGRL</sequence>
<organism evidence="1 2">
    <name type="scientific">Roseibium salinum</name>
    <dbReference type="NCBI Taxonomy" id="1604349"/>
    <lineage>
        <taxon>Bacteria</taxon>
        <taxon>Pseudomonadati</taxon>
        <taxon>Pseudomonadota</taxon>
        <taxon>Alphaproteobacteria</taxon>
        <taxon>Hyphomicrobiales</taxon>
        <taxon>Stappiaceae</taxon>
        <taxon>Roseibium</taxon>
    </lineage>
</organism>
<dbReference type="RefSeq" id="WP_265961518.1">
    <property type="nucleotide sequence ID" value="NZ_JAPEVI010000003.1"/>
</dbReference>
<evidence type="ECO:0000313" key="1">
    <source>
        <dbReference type="EMBL" id="MCX2721811.1"/>
    </source>
</evidence>
<gene>
    <name evidence="1" type="ORF">ON753_05235</name>
</gene>
<accession>A0ABT3QYA0</accession>
<dbReference type="Proteomes" id="UP001300261">
    <property type="component" value="Unassembled WGS sequence"/>
</dbReference>
<evidence type="ECO:0000313" key="2">
    <source>
        <dbReference type="Proteomes" id="UP001300261"/>
    </source>
</evidence>
<dbReference type="EMBL" id="JAPEVI010000003">
    <property type="protein sequence ID" value="MCX2721811.1"/>
    <property type="molecule type" value="Genomic_DNA"/>
</dbReference>
<keyword evidence="2" id="KW-1185">Reference proteome</keyword>
<name>A0ABT3QYA0_9HYPH</name>
<reference evidence="1 2" key="1">
    <citation type="journal article" date="2016" name="Int. J. Syst. Evol. Microbiol.">
        <title>Labrenzia salina sp. nov., isolated from the rhizosphere of the halophyte Arthrocnemum macrostachyum.</title>
        <authorList>
            <person name="Camacho M."/>
            <person name="Redondo-Gomez S."/>
            <person name="Rodriguez-Llorente I."/>
            <person name="Rohde M."/>
            <person name="Sproer C."/>
            <person name="Schumann P."/>
            <person name="Klenk H.P."/>
            <person name="Montero-Calasanz M.D.C."/>
        </authorList>
    </citation>
    <scope>NUCLEOTIDE SEQUENCE [LARGE SCALE GENOMIC DNA]</scope>
    <source>
        <strain evidence="1 2">DSM 29163</strain>
    </source>
</reference>
<protein>
    <submittedName>
        <fullName evidence="1">Uncharacterized protein</fullName>
    </submittedName>
</protein>